<dbReference type="FunFam" id="3.40.50.720:FF:000084">
    <property type="entry name" value="Short-chain dehydrogenase reductase"/>
    <property type="match status" value="1"/>
</dbReference>
<dbReference type="InterPro" id="IPR036291">
    <property type="entry name" value="NAD(P)-bd_dom_sf"/>
</dbReference>
<accession>A0A8J1XKG7</accession>
<protein>
    <submittedName>
        <fullName evidence="2">Uncharacterized protein</fullName>
    </submittedName>
</protein>
<dbReference type="Pfam" id="PF13561">
    <property type="entry name" value="adh_short_C2"/>
    <property type="match status" value="1"/>
</dbReference>
<dbReference type="PRINTS" id="PR00080">
    <property type="entry name" value="SDRFAMILY"/>
</dbReference>
<dbReference type="InterPro" id="IPR020904">
    <property type="entry name" value="Sc_DH/Rdtase_CS"/>
</dbReference>
<dbReference type="NCBIfam" id="NF005559">
    <property type="entry name" value="PRK07231.1"/>
    <property type="match status" value="1"/>
</dbReference>
<evidence type="ECO:0000313" key="2">
    <source>
        <dbReference type="EMBL" id="CAH1776540.1"/>
    </source>
</evidence>
<dbReference type="InterPro" id="IPR002347">
    <property type="entry name" value="SDR_fam"/>
</dbReference>
<evidence type="ECO:0000313" key="3">
    <source>
        <dbReference type="Proteomes" id="UP000749559"/>
    </source>
</evidence>
<keyword evidence="1" id="KW-0560">Oxidoreductase</keyword>
<keyword evidence="3" id="KW-1185">Reference proteome</keyword>
<reference evidence="2" key="1">
    <citation type="submission" date="2022-03" db="EMBL/GenBank/DDBJ databases">
        <authorList>
            <person name="Martin C."/>
        </authorList>
    </citation>
    <scope>NUCLEOTIDE SEQUENCE</scope>
</reference>
<dbReference type="GO" id="GO:0016491">
    <property type="term" value="F:oxidoreductase activity"/>
    <property type="evidence" value="ECO:0007669"/>
    <property type="project" value="UniProtKB-KW"/>
</dbReference>
<dbReference type="Gene3D" id="3.40.50.720">
    <property type="entry name" value="NAD(P)-binding Rossmann-like Domain"/>
    <property type="match status" value="1"/>
</dbReference>
<comment type="caution">
    <text evidence="2">The sequence shown here is derived from an EMBL/GenBank/DDBJ whole genome shotgun (WGS) entry which is preliminary data.</text>
</comment>
<dbReference type="PROSITE" id="PS00061">
    <property type="entry name" value="ADH_SHORT"/>
    <property type="match status" value="1"/>
</dbReference>
<gene>
    <name evidence="2" type="ORF">OFUS_LOCUS3707</name>
</gene>
<dbReference type="SUPFAM" id="SSF51735">
    <property type="entry name" value="NAD(P)-binding Rossmann-fold domains"/>
    <property type="match status" value="1"/>
</dbReference>
<dbReference type="PANTHER" id="PTHR43975:SF2">
    <property type="entry name" value="EG:BACR7A4.14 PROTEIN-RELATED"/>
    <property type="match status" value="1"/>
</dbReference>
<name>A0A8J1XKG7_OWEFU</name>
<dbReference type="PANTHER" id="PTHR43975">
    <property type="entry name" value="ZGC:101858"/>
    <property type="match status" value="1"/>
</dbReference>
<dbReference type="OrthoDB" id="47007at2759"/>
<sequence length="263" mass="27944">MSRRLTDKVVIITGASSGIGAGIAVEFAKEGSKVVLVGRNVENLEKTSKLCQDQGLEKQKILTVKTDVTDEEQLARLVDATVKQFGGIDVLVNNAGAVNTGGIQDVELKQLDEMLNIHVRAVFQLTKLAIPYLVENRGSIVNVSSLQALSPGTMEFVDVTYSVAKAGLDMLTKCTALELAKKKVRCNSVNPGVVPSGLLTKSGEFTEEEVKGFYESQVSAHPLGKLGTTEDVAKAVTFLASEDSGFITGAILPIDGGRNLPIP</sequence>
<dbReference type="AlphaFoldDB" id="A0A8J1XKG7"/>
<dbReference type="Proteomes" id="UP000749559">
    <property type="component" value="Unassembled WGS sequence"/>
</dbReference>
<proteinExistence type="predicted"/>
<dbReference type="EMBL" id="CAIIXF020000002">
    <property type="protein sequence ID" value="CAH1776540.1"/>
    <property type="molecule type" value="Genomic_DNA"/>
</dbReference>
<evidence type="ECO:0000256" key="1">
    <source>
        <dbReference type="ARBA" id="ARBA00023002"/>
    </source>
</evidence>
<organism evidence="2 3">
    <name type="scientific">Owenia fusiformis</name>
    <name type="common">Polychaete worm</name>
    <dbReference type="NCBI Taxonomy" id="6347"/>
    <lineage>
        <taxon>Eukaryota</taxon>
        <taxon>Metazoa</taxon>
        <taxon>Spiralia</taxon>
        <taxon>Lophotrochozoa</taxon>
        <taxon>Annelida</taxon>
        <taxon>Polychaeta</taxon>
        <taxon>Sedentaria</taxon>
        <taxon>Canalipalpata</taxon>
        <taxon>Sabellida</taxon>
        <taxon>Oweniida</taxon>
        <taxon>Oweniidae</taxon>
        <taxon>Owenia</taxon>
    </lineage>
</organism>
<dbReference type="PRINTS" id="PR00081">
    <property type="entry name" value="GDHRDH"/>
</dbReference>